<dbReference type="STRING" id="2138.SMSRO_v1c08590"/>
<dbReference type="Proteomes" id="UP000031565">
    <property type="component" value="Unassembled WGS sequence"/>
</dbReference>
<sequence length="286" mass="32919">MKKGTLNIYVGPNGCGKSYLLEQEKKEQENSILIPTEIVWENDFKESTKNNTTSMDIIINELLLPSLTEEINTFNNVVNAKASEINSKLKDKNIISNIKRYIPILKTDNLIKNDTNYKITLSKLLNLDTTLIKEMSSGMGTYLIINLLKLSNKTDIYIDEPEKFCHPSLITIIAKEINKLVANGKNITITTHSPKLIKELNWDFDNLFIINTHNKDLEKQKINLNIEKIVNNSEIKNLSKLLKDNGSPDQGYKIIGEYLSSEEKLKKYLQLRRKNFIDMFFAKNIY</sequence>
<keyword evidence="3" id="KW-1185">Reference proteome</keyword>
<dbReference type="SUPFAM" id="SSF52540">
    <property type="entry name" value="P-loop containing nucleoside triphosphate hydrolases"/>
    <property type="match status" value="1"/>
</dbReference>
<dbReference type="Pfam" id="PF13175">
    <property type="entry name" value="AAA_15"/>
    <property type="match status" value="1"/>
</dbReference>
<proteinExistence type="predicted"/>
<evidence type="ECO:0000259" key="1">
    <source>
        <dbReference type="Pfam" id="PF13175"/>
    </source>
</evidence>
<evidence type="ECO:0000313" key="2">
    <source>
        <dbReference type="EMBL" id="PQM31094.1"/>
    </source>
</evidence>
<accession>A0A2P6FCI3</accession>
<feature type="domain" description="Endonuclease GajA/Old nuclease/RecF-like AAA" evidence="1">
    <location>
        <begin position="42"/>
        <end position="197"/>
    </location>
</feature>
<dbReference type="OrthoDB" id="9791620at2"/>
<dbReference type="RefSeq" id="WP_040093234.1">
    <property type="nucleotide sequence ID" value="NZ_CM020866.1"/>
</dbReference>
<name>A0A2P6FCI3_9MOLU</name>
<dbReference type="AlphaFoldDB" id="A0A2P6FCI3"/>
<comment type="caution">
    <text evidence="2">The sequence shown here is derived from an EMBL/GenBank/DDBJ whole genome shotgun (WGS) entry which is preliminary data.</text>
</comment>
<reference evidence="2 3" key="1">
    <citation type="journal article" date="2015" name="MBio">
        <title>Genome sequence of the Drosophila melanogaster male-killing Spiroplasma strain MSRO endosymbiont.</title>
        <authorList>
            <person name="Paredes J.C."/>
            <person name="Herren J.K."/>
            <person name="Schupfer F."/>
            <person name="Marin R."/>
            <person name="Claverol S."/>
            <person name="Kuo C.H."/>
            <person name="Lemaitre B."/>
            <person name="Beven L."/>
        </authorList>
    </citation>
    <scope>NUCLEOTIDE SEQUENCE [LARGE SCALE GENOMIC DNA]</scope>
    <source>
        <strain evidence="2 3">MSRO</strain>
    </source>
</reference>
<dbReference type="EMBL" id="JTLV02000001">
    <property type="protein sequence ID" value="PQM31094.1"/>
    <property type="molecule type" value="Genomic_DNA"/>
</dbReference>
<protein>
    <recommendedName>
        <fullName evidence="1">Endonuclease GajA/Old nuclease/RecF-like AAA domain-containing protein</fullName>
    </recommendedName>
</protein>
<gene>
    <name evidence="2" type="ORF">SMSRO_SF008930</name>
</gene>
<dbReference type="Gene3D" id="3.40.50.300">
    <property type="entry name" value="P-loop containing nucleotide triphosphate hydrolases"/>
    <property type="match status" value="1"/>
</dbReference>
<organism evidence="2 3">
    <name type="scientific">Spiroplasma poulsonii</name>
    <dbReference type="NCBI Taxonomy" id="2138"/>
    <lineage>
        <taxon>Bacteria</taxon>
        <taxon>Bacillati</taxon>
        <taxon>Mycoplasmatota</taxon>
        <taxon>Mollicutes</taxon>
        <taxon>Entomoplasmatales</taxon>
        <taxon>Spiroplasmataceae</taxon>
        <taxon>Spiroplasma</taxon>
    </lineage>
</organism>
<dbReference type="InterPro" id="IPR041685">
    <property type="entry name" value="AAA_GajA/Old/RecF-like"/>
</dbReference>
<dbReference type="InterPro" id="IPR027417">
    <property type="entry name" value="P-loop_NTPase"/>
</dbReference>
<evidence type="ECO:0000313" key="3">
    <source>
        <dbReference type="Proteomes" id="UP000031565"/>
    </source>
</evidence>